<organism evidence="2 3">
    <name type="scientific">Candidatus Desulfatibia profunda</name>
    <dbReference type="NCBI Taxonomy" id="2841695"/>
    <lineage>
        <taxon>Bacteria</taxon>
        <taxon>Pseudomonadati</taxon>
        <taxon>Thermodesulfobacteriota</taxon>
        <taxon>Desulfobacteria</taxon>
        <taxon>Desulfobacterales</taxon>
        <taxon>Desulfobacterales incertae sedis</taxon>
        <taxon>Candidatus Desulfatibia</taxon>
    </lineage>
</organism>
<sequence>MIREIAEARIKSKLDKLFHDHGMVVSVVFYNSATRMFTDAIMDAYERGKKDLVNGMAGPGKARHGSARRGGARQGKDNYKKRAQS</sequence>
<reference evidence="2 3" key="1">
    <citation type="submission" date="2020-08" db="EMBL/GenBank/DDBJ databases">
        <title>Bridging the membrane lipid divide: bacteria of the FCB group superphylum have the potential to synthesize archaeal ether lipids.</title>
        <authorList>
            <person name="Villanueva L."/>
            <person name="Von Meijenfeldt F.A.B."/>
            <person name="Westbye A.B."/>
            <person name="Yadav S."/>
            <person name="Hopmans E.C."/>
            <person name="Dutilh B.E."/>
            <person name="Sinninghe Damste J.S."/>
        </authorList>
    </citation>
    <scope>NUCLEOTIDE SEQUENCE [LARGE SCALE GENOMIC DNA]</scope>
    <source>
        <strain evidence="2">NIOZ-UU30</strain>
    </source>
</reference>
<dbReference type="AlphaFoldDB" id="A0A8J6NVG8"/>
<name>A0A8J6NVG8_9BACT</name>
<gene>
    <name evidence="2" type="ORF">H8E23_06005</name>
</gene>
<evidence type="ECO:0000256" key="1">
    <source>
        <dbReference type="SAM" id="MobiDB-lite"/>
    </source>
</evidence>
<proteinExistence type="predicted"/>
<evidence type="ECO:0000313" key="3">
    <source>
        <dbReference type="Proteomes" id="UP000603434"/>
    </source>
</evidence>
<dbReference type="EMBL" id="JACNJH010000113">
    <property type="protein sequence ID" value="MBC8360931.1"/>
    <property type="molecule type" value="Genomic_DNA"/>
</dbReference>
<accession>A0A8J6NVG8</accession>
<feature type="region of interest" description="Disordered" evidence="1">
    <location>
        <begin position="55"/>
        <end position="85"/>
    </location>
</feature>
<protein>
    <submittedName>
        <fullName evidence="2">Uncharacterized protein</fullName>
    </submittedName>
</protein>
<dbReference type="Proteomes" id="UP000603434">
    <property type="component" value="Unassembled WGS sequence"/>
</dbReference>
<evidence type="ECO:0000313" key="2">
    <source>
        <dbReference type="EMBL" id="MBC8360931.1"/>
    </source>
</evidence>
<feature type="compositionally biased region" description="Basic residues" evidence="1">
    <location>
        <begin position="61"/>
        <end position="71"/>
    </location>
</feature>
<comment type="caution">
    <text evidence="2">The sequence shown here is derived from an EMBL/GenBank/DDBJ whole genome shotgun (WGS) entry which is preliminary data.</text>
</comment>
<feature type="compositionally biased region" description="Basic and acidic residues" evidence="1">
    <location>
        <begin position="74"/>
        <end position="85"/>
    </location>
</feature>